<dbReference type="EMBL" id="BMLN01000004">
    <property type="protein sequence ID" value="GGN98267.1"/>
    <property type="molecule type" value="Genomic_DNA"/>
</dbReference>
<dbReference type="Pfam" id="PF00990">
    <property type="entry name" value="GGDEF"/>
    <property type="match status" value="1"/>
</dbReference>
<dbReference type="SUPFAM" id="SSF55073">
    <property type="entry name" value="Nucleotide cyclase"/>
    <property type="match status" value="1"/>
</dbReference>
<keyword evidence="5" id="KW-1133">Transmembrane helix</keyword>
<dbReference type="PANTHER" id="PTHR45138:SF9">
    <property type="entry name" value="DIGUANYLATE CYCLASE DGCM-RELATED"/>
    <property type="match status" value="1"/>
</dbReference>
<accession>A0ABQ2KZX3</accession>
<dbReference type="Gene3D" id="3.30.450.40">
    <property type="match status" value="1"/>
</dbReference>
<name>A0ABQ2KZX3_9BACL</name>
<evidence type="ECO:0000256" key="2">
    <source>
        <dbReference type="ARBA" id="ARBA00022475"/>
    </source>
</evidence>
<keyword evidence="3 5" id="KW-0472">Membrane</keyword>
<keyword evidence="9" id="KW-1185">Reference proteome</keyword>
<evidence type="ECO:0000259" key="7">
    <source>
        <dbReference type="PROSITE" id="PS50887"/>
    </source>
</evidence>
<evidence type="ECO:0000259" key="6">
    <source>
        <dbReference type="PROSITE" id="PS50885"/>
    </source>
</evidence>
<comment type="subcellular location">
    <subcellularLocation>
        <location evidence="1">Cell membrane</location>
    </subcellularLocation>
</comment>
<dbReference type="InterPro" id="IPR050469">
    <property type="entry name" value="Diguanylate_Cyclase"/>
</dbReference>
<gene>
    <name evidence="8" type="ORF">GCM10010969_17160</name>
</gene>
<proteinExistence type="predicted"/>
<dbReference type="Gene3D" id="1.10.8.500">
    <property type="entry name" value="HAMP domain in histidine kinase"/>
    <property type="match status" value="1"/>
</dbReference>
<evidence type="ECO:0000256" key="3">
    <source>
        <dbReference type="ARBA" id="ARBA00023136"/>
    </source>
</evidence>
<dbReference type="PANTHER" id="PTHR45138">
    <property type="entry name" value="REGULATORY COMPONENTS OF SENSORY TRANSDUCTION SYSTEM"/>
    <property type="match status" value="1"/>
</dbReference>
<keyword evidence="5" id="KW-0812">Transmembrane</keyword>
<evidence type="ECO:0000313" key="9">
    <source>
        <dbReference type="Proteomes" id="UP000606653"/>
    </source>
</evidence>
<dbReference type="InterPro" id="IPR000160">
    <property type="entry name" value="GGDEF_dom"/>
</dbReference>
<evidence type="ECO:0008006" key="10">
    <source>
        <dbReference type="Google" id="ProtNLM"/>
    </source>
</evidence>
<dbReference type="SUPFAM" id="SSF158472">
    <property type="entry name" value="HAMP domain-like"/>
    <property type="match status" value="1"/>
</dbReference>
<comment type="caution">
    <text evidence="8">The sequence shown here is derived from an EMBL/GenBank/DDBJ whole genome shotgun (WGS) entry which is preliminary data.</text>
</comment>
<evidence type="ECO:0000256" key="4">
    <source>
        <dbReference type="SAM" id="Coils"/>
    </source>
</evidence>
<dbReference type="InterPro" id="IPR029787">
    <property type="entry name" value="Nucleotide_cyclase"/>
</dbReference>
<dbReference type="CDD" id="cd01949">
    <property type="entry name" value="GGDEF"/>
    <property type="match status" value="1"/>
</dbReference>
<dbReference type="NCBIfam" id="TIGR00254">
    <property type="entry name" value="GGDEF"/>
    <property type="match status" value="1"/>
</dbReference>
<dbReference type="InterPro" id="IPR029016">
    <property type="entry name" value="GAF-like_dom_sf"/>
</dbReference>
<dbReference type="InterPro" id="IPR003660">
    <property type="entry name" value="HAMP_dom"/>
</dbReference>
<dbReference type="SMART" id="SM00304">
    <property type="entry name" value="HAMP"/>
    <property type="match status" value="1"/>
</dbReference>
<dbReference type="InterPro" id="IPR043128">
    <property type="entry name" value="Rev_trsase/Diguanyl_cyclase"/>
</dbReference>
<feature type="transmembrane region" description="Helical" evidence="5">
    <location>
        <begin position="187"/>
        <end position="205"/>
    </location>
</feature>
<evidence type="ECO:0000256" key="1">
    <source>
        <dbReference type="ARBA" id="ARBA00004236"/>
    </source>
</evidence>
<feature type="transmembrane region" description="Helical" evidence="5">
    <location>
        <begin position="16"/>
        <end position="38"/>
    </location>
</feature>
<dbReference type="Proteomes" id="UP000606653">
    <property type="component" value="Unassembled WGS sequence"/>
</dbReference>
<keyword evidence="4" id="KW-0175">Coiled coil</keyword>
<dbReference type="Pfam" id="PF05227">
    <property type="entry name" value="CHASE3"/>
    <property type="match status" value="1"/>
</dbReference>
<feature type="domain" description="GGDEF" evidence="7">
    <location>
        <begin position="467"/>
        <end position="596"/>
    </location>
</feature>
<dbReference type="PROSITE" id="PS50887">
    <property type="entry name" value="GGDEF"/>
    <property type="match status" value="1"/>
</dbReference>
<dbReference type="SUPFAM" id="SSF55781">
    <property type="entry name" value="GAF domain-like"/>
    <property type="match status" value="1"/>
</dbReference>
<reference evidence="9" key="1">
    <citation type="journal article" date="2019" name="Int. J. Syst. Evol. Microbiol.">
        <title>The Global Catalogue of Microorganisms (GCM) 10K type strain sequencing project: providing services to taxonomists for standard genome sequencing and annotation.</title>
        <authorList>
            <consortium name="The Broad Institute Genomics Platform"/>
            <consortium name="The Broad Institute Genome Sequencing Center for Infectious Disease"/>
            <person name="Wu L."/>
            <person name="Ma J."/>
        </authorList>
    </citation>
    <scope>NUCLEOTIDE SEQUENCE [LARGE SCALE GENOMIC DNA]</scope>
    <source>
        <strain evidence="9">CGMCC 1.6964</strain>
    </source>
</reference>
<protein>
    <recommendedName>
        <fullName evidence="10">Diguanylate cyclase</fullName>
    </recommendedName>
</protein>
<dbReference type="InterPro" id="IPR007891">
    <property type="entry name" value="CHASE3"/>
</dbReference>
<sequence length="603" mass="69812">MWKKLLQGKKFVGSNLIWLNICFTTVFILNIIIGFTYMANSVQSDYQRVREAADLRIQLLRLENALIDQETGQRGYLLTKDIEFLEPFDEGVRYYAQVAASLLGQIESVPELTYLQEKVVRLIGMGESWKEEYGDAQIRKVMAGGTITNTELLRGKERFDSFRDLEAELLREVEIMRDERRVELLNGLYYLFAIIGVIFILIQFFKQYHLQKGLGRIASPIIQLDQAVASYKSGYIYSKLPVYREDDEIGRLVKNFDLMREEMEKEKHDLQETYRMINVLNQARSVEEAYRVALQSICSLVPCERLSIITRNGDRTFSIKAVFENGTFDYRDVPLEGEENDIYEMLQRGFSIFHNDWSKYRTNGSLTDALYEQGIRSSLHIILKKDFRVLGVLNLLSVEPNHFSALKKERLEMLSPMIVTALENATEATRIQDMALHDSLTGIWNRRHFDQSLDLFVKRYEQEGKNYPFSLILLDVDRFKVFNDTWGHPEGDLVLKHLAKLLETCVRPGDIPVRFGGEEFAVLLPKTRLEEAEIAAERIRKQLELESPSRKYTITASFGVAEWSEGFDRQDLIRLADEALYKAKESGRNRVHAHRQEQGGESA</sequence>
<feature type="coiled-coil region" evidence="4">
    <location>
        <begin position="253"/>
        <end position="280"/>
    </location>
</feature>
<dbReference type="PROSITE" id="PS50885">
    <property type="entry name" value="HAMP"/>
    <property type="match status" value="1"/>
</dbReference>
<organism evidence="8 9">
    <name type="scientific">Saccharibacillus kuerlensis</name>
    <dbReference type="NCBI Taxonomy" id="459527"/>
    <lineage>
        <taxon>Bacteria</taxon>
        <taxon>Bacillati</taxon>
        <taxon>Bacillota</taxon>
        <taxon>Bacilli</taxon>
        <taxon>Bacillales</taxon>
        <taxon>Paenibacillaceae</taxon>
        <taxon>Saccharibacillus</taxon>
    </lineage>
</organism>
<evidence type="ECO:0000313" key="8">
    <source>
        <dbReference type="EMBL" id="GGN98267.1"/>
    </source>
</evidence>
<feature type="domain" description="HAMP" evidence="6">
    <location>
        <begin position="215"/>
        <end position="268"/>
    </location>
</feature>
<dbReference type="SMART" id="SM00267">
    <property type="entry name" value="GGDEF"/>
    <property type="match status" value="1"/>
</dbReference>
<keyword evidence="2" id="KW-1003">Cell membrane</keyword>
<evidence type="ECO:0000256" key="5">
    <source>
        <dbReference type="SAM" id="Phobius"/>
    </source>
</evidence>
<dbReference type="Gene3D" id="3.30.70.270">
    <property type="match status" value="1"/>
</dbReference>